<sequence length="1115" mass="123401">MTELNPKPKSAKKARKAAAGGEEEGMDSLKSDVIPKLKSSKKSKKPAADEGEEKGADALKSDVSPEPNPTKKKKKKKKKKPAAGGEEDGIDAIKSDVASFASSLGLVPGAGNSSGFDDSDFRKSGPMSAPKPPKHPQTPEAPANTDPPQHPKPTKKPHPLELHGPHTAATTSATTNYPLVKAGALSGQWYADAAELEVRVLGDRKHAAPAVGLQEMQRMVEQKRELAEKLMAQYSREYDSVRRGTGDLKEMQRMVEQKRELAEKLMAQYSREYDSVRRGTGDLKLLEMSAKSGTSADKVSAFTCLVEDNPIANMRALDSLLGMVASKVGKRYAFTGFDALRELFEMRLLPDRKLKSLIQRPLDILPETKDGYSLLLFWHWEDCLKQRYEKFVIALEDALKDMLPSLKDKAMKTVSALLKSKSEQERRLLTALVNKLGDPERRAASSAAYLLTGLLSTHPNMKMVVIDEVDSFLFRPHVGLRAKYQAVNFLSHIFLTSKGDGPKIAKRLVDAYIAVFKVLMSCPCDSKGEKQSKHGKKKVENGKTKGREDKVNDSNSHGNHEMDPPAGTDLEMDSRLLSALLSGVNRALPYVASSEVDDIVEVQTPILFRLVHSENFNVGVQALMLLYQISTKNQIASDRFYRALYAKLLSPSAVTSSKPELFLGLLVKAMKNDVMLKRVAAFSKRLLQVALQRPPQYACGCLFILSEVLKTKPPLWTIVLQNESVDDGIEHFEDIVENPEDPAIASTSPIKQDSMLASLEKYNSDSEDDSDATKQVKVSASDEKGQTNASAEGSTSHVLYNPRHREPSYCNADRASWWELTLLASHVHPSVFTMARTLLSGNNIVYNGDPLTDLSLPAFLDKFMEKKPKGNRIAEGKWHGGSQIAPAKKLDLNHHLIGQDLLELAENEVPPEDVVFHRFYMNKTGPIKPKAKKKASVLDEDTGELLADDVDDVSDESDDEMQEVDESDDEMQELEDESAEDGEYDYDNLDAKAFEEEGDLLRDDSDADVLDDISDDDEDDDEDDGLNMSYVDESADDSDDDVTDVKAAAAACGQKRKSRSTPFASLEEYEHLMEGEAEKSTLKKQRKHKEAGDSVGRKERGQKQSGSRRRSKRSE</sequence>
<feature type="domain" description="CCAAT-binding factor" evidence="4">
    <location>
        <begin position="620"/>
        <end position="835"/>
    </location>
</feature>
<evidence type="ECO:0000259" key="4">
    <source>
        <dbReference type="Pfam" id="PF03914"/>
    </source>
</evidence>
<feature type="region of interest" description="Disordered" evidence="3">
    <location>
        <begin position="930"/>
        <end position="1063"/>
    </location>
</feature>
<feature type="region of interest" description="Disordered" evidence="3">
    <location>
        <begin position="1075"/>
        <end position="1115"/>
    </location>
</feature>
<evidence type="ECO:0000256" key="1">
    <source>
        <dbReference type="ARBA" id="ARBA00007797"/>
    </source>
</evidence>
<feature type="compositionally biased region" description="Basic and acidic residues" evidence="3">
    <location>
        <begin position="1090"/>
        <end position="1102"/>
    </location>
</feature>
<feature type="compositionally biased region" description="Polar residues" evidence="3">
    <location>
        <begin position="786"/>
        <end position="798"/>
    </location>
</feature>
<reference evidence="5" key="1">
    <citation type="journal article" date="2013" name="Nature">
        <title>Draft genome of the wheat A-genome progenitor Triticum urartu.</title>
        <authorList>
            <person name="Ling H.Q."/>
            <person name="Zhao S."/>
            <person name="Liu D."/>
            <person name="Wang J."/>
            <person name="Sun H."/>
            <person name="Zhang C."/>
            <person name="Fan H."/>
            <person name="Li D."/>
            <person name="Dong L."/>
            <person name="Tao Y."/>
            <person name="Gao C."/>
            <person name="Wu H."/>
            <person name="Li Y."/>
            <person name="Cui Y."/>
            <person name="Guo X."/>
            <person name="Zheng S."/>
            <person name="Wang B."/>
            <person name="Yu K."/>
            <person name="Liang Q."/>
            <person name="Yang W."/>
            <person name="Lou X."/>
            <person name="Chen J."/>
            <person name="Feng M."/>
            <person name="Jian J."/>
            <person name="Zhang X."/>
            <person name="Luo G."/>
            <person name="Jiang Y."/>
            <person name="Liu J."/>
            <person name="Wang Z."/>
            <person name="Sha Y."/>
            <person name="Zhang B."/>
            <person name="Wu H."/>
            <person name="Tang D."/>
            <person name="Shen Q."/>
            <person name="Xue P."/>
            <person name="Zou S."/>
            <person name="Wang X."/>
            <person name="Liu X."/>
            <person name="Wang F."/>
            <person name="Yang Y."/>
            <person name="An X."/>
            <person name="Dong Z."/>
            <person name="Zhang K."/>
            <person name="Zhang X."/>
            <person name="Luo M.C."/>
            <person name="Dvorak J."/>
            <person name="Tong Y."/>
            <person name="Wang J."/>
            <person name="Yang H."/>
            <person name="Li Z."/>
            <person name="Wang D."/>
            <person name="Zhang A."/>
            <person name="Wang J."/>
        </authorList>
    </citation>
    <scope>NUCLEOTIDE SEQUENCE</scope>
</reference>
<name>M7ZTK0_TRIUA</name>
<dbReference type="SUPFAM" id="SSF48371">
    <property type="entry name" value="ARM repeat"/>
    <property type="match status" value="1"/>
</dbReference>
<organism evidence="5">
    <name type="scientific">Triticum urartu</name>
    <name type="common">Red wild einkorn</name>
    <name type="synonym">Crithodium urartu</name>
    <dbReference type="NCBI Taxonomy" id="4572"/>
    <lineage>
        <taxon>Eukaryota</taxon>
        <taxon>Viridiplantae</taxon>
        <taxon>Streptophyta</taxon>
        <taxon>Embryophyta</taxon>
        <taxon>Tracheophyta</taxon>
        <taxon>Spermatophyta</taxon>
        <taxon>Magnoliopsida</taxon>
        <taxon>Liliopsida</taxon>
        <taxon>Poales</taxon>
        <taxon>Poaceae</taxon>
        <taxon>BOP clade</taxon>
        <taxon>Pooideae</taxon>
        <taxon>Triticodae</taxon>
        <taxon>Triticeae</taxon>
        <taxon>Triticinae</taxon>
        <taxon>Triticum</taxon>
    </lineage>
</organism>
<feature type="coiled-coil region" evidence="2">
    <location>
        <begin position="213"/>
        <end position="272"/>
    </location>
</feature>
<feature type="compositionally biased region" description="Acidic residues" evidence="3">
    <location>
        <begin position="1005"/>
        <end position="1025"/>
    </location>
</feature>
<feature type="compositionally biased region" description="Basic and acidic residues" evidence="3">
    <location>
        <begin position="989"/>
        <end position="1004"/>
    </location>
</feature>
<evidence type="ECO:0000313" key="5">
    <source>
        <dbReference type="EMBL" id="EMS62956.1"/>
    </source>
</evidence>
<keyword evidence="2" id="KW-0175">Coiled coil</keyword>
<dbReference type="eggNOG" id="KOG2038">
    <property type="taxonomic scope" value="Eukaryota"/>
</dbReference>
<accession>M7ZTK0</accession>
<feature type="compositionally biased region" description="Basic residues" evidence="3">
    <location>
        <begin position="1106"/>
        <end position="1115"/>
    </location>
</feature>
<dbReference type="STRING" id="4572.M7ZTK0"/>
<proteinExistence type="inferred from homology"/>
<feature type="compositionally biased region" description="Acidic residues" evidence="3">
    <location>
        <begin position="938"/>
        <end position="988"/>
    </location>
</feature>
<dbReference type="EMBL" id="KD075199">
    <property type="protein sequence ID" value="EMS62956.1"/>
    <property type="molecule type" value="Genomic_DNA"/>
</dbReference>
<dbReference type="InterPro" id="IPR040155">
    <property type="entry name" value="CEBPZ/Mak21-like"/>
</dbReference>
<comment type="similarity">
    <text evidence="1">Belongs to the CBF/MAK21 family.</text>
</comment>
<dbReference type="AlphaFoldDB" id="M7ZTK0"/>
<feature type="region of interest" description="Disordered" evidence="3">
    <location>
        <begin position="761"/>
        <end position="803"/>
    </location>
</feature>
<evidence type="ECO:0000256" key="2">
    <source>
        <dbReference type="SAM" id="Coils"/>
    </source>
</evidence>
<feature type="compositionally biased region" description="Acidic residues" evidence="3">
    <location>
        <begin position="1033"/>
        <end position="1042"/>
    </location>
</feature>
<gene>
    <name evidence="5" type="ORF">TRIUR3_22590</name>
</gene>
<feature type="compositionally biased region" description="Basic and acidic residues" evidence="3">
    <location>
        <begin position="526"/>
        <end position="563"/>
    </location>
</feature>
<feature type="compositionally biased region" description="Basic residues" evidence="3">
    <location>
        <begin position="70"/>
        <end position="81"/>
    </location>
</feature>
<dbReference type="InterPro" id="IPR005612">
    <property type="entry name" value="CCAAT-binding_factor"/>
</dbReference>
<dbReference type="PANTHER" id="PTHR12048:SF0">
    <property type="entry name" value="CCAAT_ENHANCER-BINDING PROTEIN ZETA"/>
    <property type="match status" value="1"/>
</dbReference>
<evidence type="ECO:0000256" key="3">
    <source>
        <dbReference type="SAM" id="MobiDB-lite"/>
    </source>
</evidence>
<feature type="region of interest" description="Disordered" evidence="3">
    <location>
        <begin position="103"/>
        <end position="174"/>
    </location>
</feature>
<dbReference type="Pfam" id="PF03914">
    <property type="entry name" value="CBF"/>
    <property type="match status" value="1"/>
</dbReference>
<dbReference type="GO" id="GO:0005634">
    <property type="term" value="C:nucleus"/>
    <property type="evidence" value="ECO:0007669"/>
    <property type="project" value="UniProtKB-ARBA"/>
</dbReference>
<feature type="region of interest" description="Disordered" evidence="3">
    <location>
        <begin position="1"/>
        <end position="91"/>
    </location>
</feature>
<feature type="region of interest" description="Disordered" evidence="3">
    <location>
        <begin position="525"/>
        <end position="568"/>
    </location>
</feature>
<dbReference type="OMA" id="NKLGHPN"/>
<dbReference type="InterPro" id="IPR016024">
    <property type="entry name" value="ARM-type_fold"/>
</dbReference>
<protein>
    <submittedName>
        <fullName evidence="5">CCAAT/enhancer-binding protein zeta</fullName>
    </submittedName>
</protein>
<dbReference type="PANTHER" id="PTHR12048">
    <property type="entry name" value="CCAAT-BINDING FACTOR-RELATED"/>
    <property type="match status" value="1"/>
</dbReference>